<keyword evidence="1" id="KW-0326">Glycosidase</keyword>
<proteinExistence type="predicted"/>
<name>A0ACC1HH24_9FUNG</name>
<keyword evidence="2" id="KW-1185">Reference proteome</keyword>
<reference evidence="1" key="1">
    <citation type="submission" date="2022-06" db="EMBL/GenBank/DDBJ databases">
        <title>Phylogenomic reconstructions and comparative analyses of Kickxellomycotina fungi.</title>
        <authorList>
            <person name="Reynolds N.K."/>
            <person name="Stajich J.E."/>
            <person name="Barry K."/>
            <person name="Grigoriev I.V."/>
            <person name="Crous P."/>
            <person name="Smith M.E."/>
        </authorList>
    </citation>
    <scope>NUCLEOTIDE SEQUENCE</scope>
    <source>
        <strain evidence="1">RSA 2271</strain>
    </source>
</reference>
<gene>
    <name evidence="1" type="primary">BGL2</name>
    <name evidence="1" type="ORF">EV182_005656</name>
</gene>
<feature type="non-terminal residue" evidence="1">
    <location>
        <position position="1"/>
    </location>
</feature>
<dbReference type="EC" id="3.2.1.58" evidence="1"/>
<keyword evidence="1" id="KW-0378">Hydrolase</keyword>
<evidence type="ECO:0000313" key="2">
    <source>
        <dbReference type="Proteomes" id="UP001145114"/>
    </source>
</evidence>
<dbReference type="Proteomes" id="UP001145114">
    <property type="component" value="Unassembled WGS sequence"/>
</dbReference>
<accession>A0ACC1HH24</accession>
<evidence type="ECO:0000313" key="1">
    <source>
        <dbReference type="EMBL" id="KAJ1673224.1"/>
    </source>
</evidence>
<comment type="caution">
    <text evidence="1">The sequence shown here is derived from an EMBL/GenBank/DDBJ whole genome shotgun (WGS) entry which is preliminary data.</text>
</comment>
<protein>
    <submittedName>
        <fullName evidence="1">Glycoside hydrolase 3 protein</fullName>
        <ecNumber evidence="1">3.2.1.58</ecNumber>
    </submittedName>
</protein>
<sequence length="226" mass="24541">GAGLESIPVSAAETWPFYSDQLIDAVDFIFVHIFPFWEGKTIDDATDTIFGHIYDIEKIANGKRIIVGETGWPTAGPNYDAAVPSIDNTRTYLNNFVCRANYEKYDYFWFSAIDEGWKPTNNASNVESHWGLLDADFKPKFEGDNWIDCKNYVPNKNSKILRDASSSEDSSSSSDGKHSLHGLSSGASAEGSLESGSESSASTVATTQLALGAMTLMLGAVVNALS</sequence>
<organism evidence="1 2">
    <name type="scientific">Spiromyces aspiralis</name>
    <dbReference type="NCBI Taxonomy" id="68401"/>
    <lineage>
        <taxon>Eukaryota</taxon>
        <taxon>Fungi</taxon>
        <taxon>Fungi incertae sedis</taxon>
        <taxon>Zoopagomycota</taxon>
        <taxon>Kickxellomycotina</taxon>
        <taxon>Kickxellomycetes</taxon>
        <taxon>Kickxellales</taxon>
        <taxon>Kickxellaceae</taxon>
        <taxon>Spiromyces</taxon>
    </lineage>
</organism>
<dbReference type="EMBL" id="JAMZIH010007223">
    <property type="protein sequence ID" value="KAJ1673224.1"/>
    <property type="molecule type" value="Genomic_DNA"/>
</dbReference>